<dbReference type="Proteomes" id="UP000830583">
    <property type="component" value="Chromosome"/>
</dbReference>
<proteinExistence type="predicted"/>
<reference evidence="2" key="1">
    <citation type="submission" date="2022-04" db="EMBL/GenBank/DDBJ databases">
        <title>Consumption of N2O by Flavobacterium azooxidireducens sp. nov. isolated from Decomposing Leaf Litter of Phragmites australis (Cav.).</title>
        <authorList>
            <person name="Behrendt U."/>
            <person name="Spanner T."/>
            <person name="Augustin J."/>
            <person name="Horn M.A."/>
            <person name="Kolb S."/>
            <person name="Ulrich A."/>
        </authorList>
    </citation>
    <scope>NUCLEOTIDE SEQUENCE</scope>
    <source>
        <strain evidence="2">IGB 4-14</strain>
    </source>
</reference>
<protein>
    <recommendedName>
        <fullName evidence="1">Magnetosome protein MamS/MamX domain-containing protein</fullName>
    </recommendedName>
</protein>
<organism evidence="2 3">
    <name type="scientific">Flavobacterium azooxidireducens</name>
    <dbReference type="NCBI Taxonomy" id="1871076"/>
    <lineage>
        <taxon>Bacteria</taxon>
        <taxon>Pseudomonadati</taxon>
        <taxon>Bacteroidota</taxon>
        <taxon>Flavobacteriia</taxon>
        <taxon>Flavobacteriales</taxon>
        <taxon>Flavobacteriaceae</taxon>
        <taxon>Flavobacterium</taxon>
    </lineage>
</organism>
<feature type="domain" description="Magnetosome protein MamS/MamX" evidence="1">
    <location>
        <begin position="43"/>
        <end position="128"/>
    </location>
</feature>
<accession>A0ABY4KC41</accession>
<gene>
    <name evidence="2" type="ORF">M0M57_12025</name>
</gene>
<dbReference type="RefSeq" id="WP_248433273.1">
    <property type="nucleotide sequence ID" value="NZ_CP096205.1"/>
</dbReference>
<evidence type="ECO:0000313" key="3">
    <source>
        <dbReference type="Proteomes" id="UP000830583"/>
    </source>
</evidence>
<sequence length="154" mass="17507">MKNFKIQTWVLFFLLLPFLGLAQRGSGGWGTNTNYNRLYNTATVIEIKGKVEKVEKIIPEKGMSTGIHLTMKTVKNELISVHLGPDWFLDNQDVHFAVGDEITVNGSKVTYENKPAIIAKTIEKGDYILELRNDKGFPKWNGWRQGKNRRGANQ</sequence>
<dbReference type="Pfam" id="PF26390">
    <property type="entry name" value="MamS_MamX"/>
    <property type="match status" value="1"/>
</dbReference>
<dbReference type="InterPro" id="IPR058837">
    <property type="entry name" value="MamS_MamX_dom"/>
</dbReference>
<keyword evidence="3" id="KW-1185">Reference proteome</keyword>
<evidence type="ECO:0000259" key="1">
    <source>
        <dbReference type="Pfam" id="PF26390"/>
    </source>
</evidence>
<name>A0ABY4KC41_9FLAO</name>
<evidence type="ECO:0000313" key="2">
    <source>
        <dbReference type="EMBL" id="UPQ78346.1"/>
    </source>
</evidence>
<dbReference type="EMBL" id="CP096205">
    <property type="protein sequence ID" value="UPQ78346.1"/>
    <property type="molecule type" value="Genomic_DNA"/>
</dbReference>